<reference evidence="2" key="2">
    <citation type="submission" date="2020-09" db="EMBL/GenBank/DDBJ databases">
        <authorList>
            <person name="Sun Q."/>
            <person name="Ohkuma M."/>
        </authorList>
    </citation>
    <scope>NUCLEOTIDE SEQUENCE</scope>
    <source>
        <strain evidence="2">JCM 31311</strain>
    </source>
</reference>
<dbReference type="InterPro" id="IPR007329">
    <property type="entry name" value="FMN-bd"/>
</dbReference>
<accession>A0A918FIM2</accession>
<dbReference type="Pfam" id="PF04205">
    <property type="entry name" value="FMN_bind"/>
    <property type="match status" value="1"/>
</dbReference>
<protein>
    <recommendedName>
        <fullName evidence="1">FMN-binding domain-containing protein</fullName>
    </recommendedName>
</protein>
<dbReference type="AlphaFoldDB" id="A0A918FIM2"/>
<dbReference type="GO" id="GO:0016020">
    <property type="term" value="C:membrane"/>
    <property type="evidence" value="ECO:0007669"/>
    <property type="project" value="InterPro"/>
</dbReference>
<evidence type="ECO:0000313" key="2">
    <source>
        <dbReference type="EMBL" id="GGR37676.1"/>
    </source>
</evidence>
<sequence>MNRSESNKTAVGRVVPLMVTTLWAAGLVTTVTRTSAAAAPSVAQAIPGRVSPYRDGTYTATGQYGNLPSSITVTVTLKGGLITAVRVTPHATDPTSLGLQRRFAAAVPAVVVGKPIADVKVDRLAGSSGTPKGFNAALEQVRKQAGTSH</sequence>
<evidence type="ECO:0000313" key="3">
    <source>
        <dbReference type="Proteomes" id="UP000603865"/>
    </source>
</evidence>
<name>A0A918FIM2_9DEIO</name>
<dbReference type="EMBL" id="BMQL01000081">
    <property type="protein sequence ID" value="GGR37676.1"/>
    <property type="molecule type" value="Genomic_DNA"/>
</dbReference>
<dbReference type="SMART" id="SM00900">
    <property type="entry name" value="FMN_bind"/>
    <property type="match status" value="1"/>
</dbReference>
<dbReference type="RefSeq" id="WP_229776683.1">
    <property type="nucleotide sequence ID" value="NZ_BMQL01000081.1"/>
</dbReference>
<feature type="domain" description="FMN-binding" evidence="1">
    <location>
        <begin position="63"/>
        <end position="145"/>
    </location>
</feature>
<comment type="caution">
    <text evidence="2">The sequence shown here is derived from an EMBL/GenBank/DDBJ whole genome shotgun (WGS) entry which is preliminary data.</text>
</comment>
<gene>
    <name evidence="2" type="ORF">GCM10008957_53800</name>
</gene>
<keyword evidence="3" id="KW-1185">Reference proteome</keyword>
<dbReference type="Proteomes" id="UP000603865">
    <property type="component" value="Unassembled WGS sequence"/>
</dbReference>
<proteinExistence type="predicted"/>
<reference evidence="2" key="1">
    <citation type="journal article" date="2014" name="Int. J. Syst. Evol. Microbiol.">
        <title>Complete genome sequence of Corynebacterium casei LMG S-19264T (=DSM 44701T), isolated from a smear-ripened cheese.</title>
        <authorList>
            <consortium name="US DOE Joint Genome Institute (JGI-PGF)"/>
            <person name="Walter F."/>
            <person name="Albersmeier A."/>
            <person name="Kalinowski J."/>
            <person name="Ruckert C."/>
        </authorList>
    </citation>
    <scope>NUCLEOTIDE SEQUENCE</scope>
    <source>
        <strain evidence="2">JCM 31311</strain>
    </source>
</reference>
<organism evidence="2 3">
    <name type="scientific">Deinococcus ruber</name>
    <dbReference type="NCBI Taxonomy" id="1848197"/>
    <lineage>
        <taxon>Bacteria</taxon>
        <taxon>Thermotogati</taxon>
        <taxon>Deinococcota</taxon>
        <taxon>Deinococci</taxon>
        <taxon>Deinococcales</taxon>
        <taxon>Deinococcaceae</taxon>
        <taxon>Deinococcus</taxon>
    </lineage>
</organism>
<dbReference type="GO" id="GO:0010181">
    <property type="term" value="F:FMN binding"/>
    <property type="evidence" value="ECO:0007669"/>
    <property type="project" value="InterPro"/>
</dbReference>
<evidence type="ECO:0000259" key="1">
    <source>
        <dbReference type="SMART" id="SM00900"/>
    </source>
</evidence>